<name>M4RP70_9BIFI</name>
<dbReference type="EMBL" id="CP004346">
    <property type="protein sequence ID" value="AGH40382.1"/>
    <property type="molecule type" value="Genomic_DNA"/>
</dbReference>
<keyword evidence="2" id="KW-1185">Reference proteome</keyword>
<dbReference type="AlphaFoldDB" id="M4RP70"/>
<dbReference type="PATRIC" id="fig|1254439.12.peg.112"/>
<gene>
    <name evidence="1" type="ORF">D805_0115</name>
</gene>
<reference evidence="1 2" key="1">
    <citation type="journal article" date="2013" name="Genome Announc.">
        <title>Complete Genome Sequence of the Probiotic Bifidobacterium thermophilum Strain RBL67.</title>
        <authorList>
            <person name="Jans C."/>
            <person name="Lacroix C."/>
            <person name="Follador R."/>
            <person name="Stevens M.J."/>
        </authorList>
    </citation>
    <scope>NUCLEOTIDE SEQUENCE [LARGE SCALE GENOMIC DNA]</scope>
    <source>
        <strain evidence="1 2">RBL67</strain>
    </source>
</reference>
<organism evidence="1 2">
    <name type="scientific">Bifidobacterium thermophilum RBL67</name>
    <dbReference type="NCBI Taxonomy" id="1254439"/>
    <lineage>
        <taxon>Bacteria</taxon>
        <taxon>Bacillati</taxon>
        <taxon>Actinomycetota</taxon>
        <taxon>Actinomycetes</taxon>
        <taxon>Bifidobacteriales</taxon>
        <taxon>Bifidobacteriaceae</taxon>
        <taxon>Bifidobacterium</taxon>
    </lineage>
</organism>
<evidence type="ECO:0000313" key="2">
    <source>
        <dbReference type="Proteomes" id="UP000011835"/>
    </source>
</evidence>
<sequence length="46" mass="5289">MDLAIRITVRHHHSRMIPERVSNRFDIVRDGVVMMPCDTRSAAGIQ</sequence>
<accession>M4RP70</accession>
<evidence type="ECO:0000313" key="1">
    <source>
        <dbReference type="EMBL" id="AGH40382.1"/>
    </source>
</evidence>
<proteinExistence type="predicted"/>
<dbReference type="Proteomes" id="UP000011835">
    <property type="component" value="Chromosome"/>
</dbReference>
<dbReference type="KEGG" id="btp:D805_0115"/>
<protein>
    <submittedName>
        <fullName evidence="1">Uncharacterized protein</fullName>
    </submittedName>
</protein>
<dbReference type="HOGENOM" id="CLU_3180753_0_0_11"/>